<dbReference type="PANTHER" id="PTHR30055">
    <property type="entry name" value="HTH-TYPE TRANSCRIPTIONAL REGULATOR RUTR"/>
    <property type="match status" value="1"/>
</dbReference>
<evidence type="ECO:0000313" key="7">
    <source>
        <dbReference type="EMBL" id="QEE28204.1"/>
    </source>
</evidence>
<evidence type="ECO:0000256" key="2">
    <source>
        <dbReference type="ARBA" id="ARBA00023015"/>
    </source>
</evidence>
<dbReference type="PROSITE" id="PS01081">
    <property type="entry name" value="HTH_TETR_1"/>
    <property type="match status" value="1"/>
</dbReference>
<sequence>MSKQSAALQPHRRLFADRRRNPDAKREAVLHTAVRMFLGRSYARTSMNDVATQLNITKPALYHYFRNKEEILVEIYRLGADLIDEALDSIEADEKPGLDKVTDFIGGYIRIIAGDFGRAIIRLDDGELSKAGRKLVRARKREIDHRLRALIDSGIEDGSIASCDAKIAAFILAGAINGMASWYEPAGPMDLAAITGQYVRMLAAGLATGGLPELSERQTIAPRRFE</sequence>
<keyword evidence="2" id="KW-0805">Transcription regulation</keyword>
<dbReference type="InterPro" id="IPR023772">
    <property type="entry name" value="DNA-bd_HTH_TetR-type_CS"/>
</dbReference>
<dbReference type="InterPro" id="IPR001647">
    <property type="entry name" value="HTH_TetR"/>
</dbReference>
<dbReference type="PRINTS" id="PR00455">
    <property type="entry name" value="HTHTETR"/>
</dbReference>
<dbReference type="Pfam" id="PF00440">
    <property type="entry name" value="TetR_N"/>
    <property type="match status" value="1"/>
</dbReference>
<proteinExistence type="predicted"/>
<dbReference type="EMBL" id="CP042806">
    <property type="protein sequence ID" value="QEE28204.1"/>
    <property type="molecule type" value="Genomic_DNA"/>
</dbReference>
<dbReference type="GO" id="GO:0000976">
    <property type="term" value="F:transcription cis-regulatory region binding"/>
    <property type="evidence" value="ECO:0007669"/>
    <property type="project" value="TreeGrafter"/>
</dbReference>
<gene>
    <name evidence="7" type="ORF">FTW19_09465</name>
</gene>
<feature type="DNA-binding region" description="H-T-H motif" evidence="5">
    <location>
        <begin position="46"/>
        <end position="65"/>
    </location>
</feature>
<evidence type="ECO:0000256" key="5">
    <source>
        <dbReference type="PROSITE-ProRule" id="PRU00335"/>
    </source>
</evidence>
<keyword evidence="1" id="KW-0678">Repressor</keyword>
<dbReference type="InterPro" id="IPR009057">
    <property type="entry name" value="Homeodomain-like_sf"/>
</dbReference>
<evidence type="ECO:0000256" key="1">
    <source>
        <dbReference type="ARBA" id="ARBA00022491"/>
    </source>
</evidence>
<dbReference type="OrthoDB" id="9812993at2"/>
<keyword evidence="3 5" id="KW-0238">DNA-binding</keyword>
<protein>
    <submittedName>
        <fullName evidence="7">TetR/AcrR family transcriptional regulator</fullName>
    </submittedName>
</protein>
<accession>A0A5B9E994</accession>
<dbReference type="SUPFAM" id="SSF48498">
    <property type="entry name" value="Tetracyclin repressor-like, C-terminal domain"/>
    <property type="match status" value="1"/>
</dbReference>
<feature type="domain" description="HTH tetR-type" evidence="6">
    <location>
        <begin position="23"/>
        <end position="83"/>
    </location>
</feature>
<dbReference type="GO" id="GO:0003700">
    <property type="term" value="F:DNA-binding transcription factor activity"/>
    <property type="evidence" value="ECO:0007669"/>
    <property type="project" value="TreeGrafter"/>
</dbReference>
<organism evidence="7 8">
    <name type="scientific">Terriglobus albidus</name>
    <dbReference type="NCBI Taxonomy" id="1592106"/>
    <lineage>
        <taxon>Bacteria</taxon>
        <taxon>Pseudomonadati</taxon>
        <taxon>Acidobacteriota</taxon>
        <taxon>Terriglobia</taxon>
        <taxon>Terriglobales</taxon>
        <taxon>Acidobacteriaceae</taxon>
        <taxon>Terriglobus</taxon>
    </lineage>
</organism>
<dbReference type="Gene3D" id="1.10.10.60">
    <property type="entry name" value="Homeodomain-like"/>
    <property type="match status" value="1"/>
</dbReference>
<evidence type="ECO:0000256" key="3">
    <source>
        <dbReference type="ARBA" id="ARBA00023125"/>
    </source>
</evidence>
<evidence type="ECO:0000256" key="4">
    <source>
        <dbReference type="ARBA" id="ARBA00023163"/>
    </source>
</evidence>
<dbReference type="PANTHER" id="PTHR30055:SF175">
    <property type="entry name" value="HTH-TYPE TRANSCRIPTIONAL REPRESSOR KSTR2"/>
    <property type="match status" value="1"/>
</dbReference>
<dbReference type="PROSITE" id="PS50977">
    <property type="entry name" value="HTH_TETR_2"/>
    <property type="match status" value="1"/>
</dbReference>
<keyword evidence="8" id="KW-1185">Reference proteome</keyword>
<dbReference type="KEGG" id="talb:FTW19_09465"/>
<dbReference type="Pfam" id="PF17932">
    <property type="entry name" value="TetR_C_24"/>
    <property type="match status" value="1"/>
</dbReference>
<dbReference type="RefSeq" id="WP_147647394.1">
    <property type="nucleotide sequence ID" value="NZ_CP042806.1"/>
</dbReference>
<dbReference type="AlphaFoldDB" id="A0A5B9E994"/>
<dbReference type="InterPro" id="IPR050109">
    <property type="entry name" value="HTH-type_TetR-like_transc_reg"/>
</dbReference>
<dbReference type="Gene3D" id="1.10.357.10">
    <property type="entry name" value="Tetracycline Repressor, domain 2"/>
    <property type="match status" value="1"/>
</dbReference>
<name>A0A5B9E994_9BACT</name>
<keyword evidence="4" id="KW-0804">Transcription</keyword>
<dbReference type="InterPro" id="IPR036271">
    <property type="entry name" value="Tet_transcr_reg_TetR-rel_C_sf"/>
</dbReference>
<dbReference type="Proteomes" id="UP000321820">
    <property type="component" value="Chromosome"/>
</dbReference>
<evidence type="ECO:0000313" key="8">
    <source>
        <dbReference type="Proteomes" id="UP000321820"/>
    </source>
</evidence>
<evidence type="ECO:0000259" key="6">
    <source>
        <dbReference type="PROSITE" id="PS50977"/>
    </source>
</evidence>
<reference evidence="7 8" key="1">
    <citation type="submission" date="2019-08" db="EMBL/GenBank/DDBJ databases">
        <title>Complete genome sequence of Terriglobus albidus strain ORNL.</title>
        <authorList>
            <person name="Podar M."/>
        </authorList>
    </citation>
    <scope>NUCLEOTIDE SEQUENCE [LARGE SCALE GENOMIC DNA]</scope>
    <source>
        <strain evidence="7 8">ORNL</strain>
    </source>
</reference>
<dbReference type="InterPro" id="IPR041490">
    <property type="entry name" value="KstR2_TetR_C"/>
</dbReference>
<dbReference type="SUPFAM" id="SSF46689">
    <property type="entry name" value="Homeodomain-like"/>
    <property type="match status" value="1"/>
</dbReference>